<protein>
    <recommendedName>
        <fullName evidence="3">DUF721 domain-containing protein</fullName>
    </recommendedName>
</protein>
<accession>A0A1F2WR37</accession>
<proteinExistence type="predicted"/>
<gene>
    <name evidence="1" type="ORF">A2Y75_10860</name>
</gene>
<dbReference type="InterPro" id="IPR007922">
    <property type="entry name" value="DciA-like"/>
</dbReference>
<dbReference type="PANTHER" id="PTHR36456">
    <property type="entry name" value="UPF0232 PROTEIN SCO3875"/>
    <property type="match status" value="1"/>
</dbReference>
<comment type="caution">
    <text evidence="1">The sequence shown here is derived from an EMBL/GenBank/DDBJ whole genome shotgun (WGS) entry which is preliminary data.</text>
</comment>
<dbReference type="PANTHER" id="PTHR36456:SF1">
    <property type="entry name" value="UPF0232 PROTEIN SCO3875"/>
    <property type="match status" value="1"/>
</dbReference>
<dbReference type="Proteomes" id="UP000177876">
    <property type="component" value="Unassembled WGS sequence"/>
</dbReference>
<evidence type="ECO:0000313" key="2">
    <source>
        <dbReference type="Proteomes" id="UP000177876"/>
    </source>
</evidence>
<evidence type="ECO:0008006" key="3">
    <source>
        <dbReference type="Google" id="ProtNLM"/>
    </source>
</evidence>
<evidence type="ECO:0000313" key="1">
    <source>
        <dbReference type="EMBL" id="OFW59334.1"/>
    </source>
</evidence>
<sequence length="95" mass="11152">MKKIKDLMAQLLEEEGVQELREVLRLKDAWKDIVGERMAEKTFPYKLENGRLFVGAESHAWVQELHYQVENIKTQAREGFGLEIRQVVIKKVNVK</sequence>
<name>A0A1F2WR37_9ACTN</name>
<dbReference type="EMBL" id="MELK01000016">
    <property type="protein sequence ID" value="OFW59334.1"/>
    <property type="molecule type" value="Genomic_DNA"/>
</dbReference>
<dbReference type="AlphaFoldDB" id="A0A1F2WR37"/>
<reference evidence="1 2" key="1">
    <citation type="journal article" date="2016" name="Nat. Commun.">
        <title>Thousands of microbial genomes shed light on interconnected biogeochemical processes in an aquifer system.</title>
        <authorList>
            <person name="Anantharaman K."/>
            <person name="Brown C.T."/>
            <person name="Hug L.A."/>
            <person name="Sharon I."/>
            <person name="Castelle C.J."/>
            <person name="Probst A.J."/>
            <person name="Thomas B.C."/>
            <person name="Singh A."/>
            <person name="Wilkins M.J."/>
            <person name="Karaoz U."/>
            <person name="Brodie E.L."/>
            <person name="Williams K.H."/>
            <person name="Hubbard S.S."/>
            <person name="Banfield J.F."/>
        </authorList>
    </citation>
    <scope>NUCLEOTIDE SEQUENCE [LARGE SCALE GENOMIC DNA]</scope>
</reference>
<dbReference type="Pfam" id="PF05258">
    <property type="entry name" value="DciA"/>
    <property type="match status" value="1"/>
</dbReference>
<dbReference type="STRING" id="1797197.A2Y75_10860"/>
<organism evidence="1 2">
    <name type="scientific">Candidatus Solincola sediminis</name>
    <dbReference type="NCBI Taxonomy" id="1797199"/>
    <lineage>
        <taxon>Bacteria</taxon>
        <taxon>Bacillati</taxon>
        <taxon>Actinomycetota</taxon>
        <taxon>Candidatus Geothermincolia</taxon>
        <taxon>Candidatus Geothermincolales</taxon>
        <taxon>Candidatus Geothermincolaceae</taxon>
        <taxon>Candidatus Solincola</taxon>
    </lineage>
</organism>